<feature type="region of interest" description="Disordered" evidence="1">
    <location>
        <begin position="47"/>
        <end position="78"/>
    </location>
</feature>
<reference evidence="2" key="1">
    <citation type="submission" date="2022-09" db="EMBL/GenBank/DDBJ databases">
        <title>Enrichment on poylsaccharides allowed isolation of novel metabolic and taxonomic groups of Haloarchaea.</title>
        <authorList>
            <person name="Sorokin D.Y."/>
            <person name="Elcheninov A.G."/>
            <person name="Khizhniak T.V."/>
            <person name="Kolganova T.V."/>
            <person name="Kublanov I.V."/>
        </authorList>
    </citation>
    <scope>NUCLEOTIDE SEQUENCE</scope>
    <source>
        <strain evidence="2">AArc-xg1-1</strain>
    </source>
</reference>
<organism evidence="2 3">
    <name type="scientific">Natronoglomus mannanivorans</name>
    <dbReference type="NCBI Taxonomy" id="2979990"/>
    <lineage>
        <taxon>Archaea</taxon>
        <taxon>Methanobacteriati</taxon>
        <taxon>Methanobacteriota</taxon>
        <taxon>Stenosarchaea group</taxon>
        <taxon>Halobacteria</taxon>
        <taxon>Halobacteriales</taxon>
        <taxon>Natrialbaceae</taxon>
        <taxon>Natronoglomus</taxon>
    </lineage>
</organism>
<evidence type="ECO:0000313" key="2">
    <source>
        <dbReference type="EMBL" id="MCU4740773.1"/>
    </source>
</evidence>
<accession>A0AAP2YXT3</accession>
<comment type="caution">
    <text evidence="2">The sequence shown here is derived from an EMBL/GenBank/DDBJ whole genome shotgun (WGS) entry which is preliminary data.</text>
</comment>
<protein>
    <submittedName>
        <fullName evidence="2">Uncharacterized protein</fullName>
    </submittedName>
</protein>
<sequence>MLGALSAGKKAATYGYKKYGVPGAVVAGTGGAVGVVVAKKGAKAIVESKAKDAADDEESNGSETGSSSETYDDSADLE</sequence>
<evidence type="ECO:0000256" key="1">
    <source>
        <dbReference type="SAM" id="MobiDB-lite"/>
    </source>
</evidence>
<gene>
    <name evidence="2" type="ORF">OB960_05090</name>
</gene>
<dbReference type="RefSeq" id="WP_338002613.1">
    <property type="nucleotide sequence ID" value="NZ_JAOPKA010000002.1"/>
</dbReference>
<proteinExistence type="predicted"/>
<name>A0AAP2YXT3_9EURY</name>
<dbReference type="EMBL" id="JAOPKA010000002">
    <property type="protein sequence ID" value="MCU4740773.1"/>
    <property type="molecule type" value="Genomic_DNA"/>
</dbReference>
<dbReference type="Proteomes" id="UP001321018">
    <property type="component" value="Unassembled WGS sequence"/>
</dbReference>
<evidence type="ECO:0000313" key="3">
    <source>
        <dbReference type="Proteomes" id="UP001321018"/>
    </source>
</evidence>
<dbReference type="AlphaFoldDB" id="A0AAP2YXT3"/>